<evidence type="ECO:0000313" key="1">
    <source>
        <dbReference type="EMBL" id="KAK5934854.1"/>
    </source>
</evidence>
<proteinExistence type="predicted"/>
<evidence type="ECO:0000313" key="2">
    <source>
        <dbReference type="Proteomes" id="UP001331515"/>
    </source>
</evidence>
<accession>A0AAN8ID79</accession>
<reference evidence="1 2" key="1">
    <citation type="journal article" date="2023" name="Mol. Biol. Evol.">
        <title>Genomics of Secondarily Temperate Adaptation in the Only Non-Antarctic Icefish.</title>
        <authorList>
            <person name="Rivera-Colon A.G."/>
            <person name="Rayamajhi N."/>
            <person name="Minhas B.F."/>
            <person name="Madrigal G."/>
            <person name="Bilyk K.T."/>
            <person name="Yoon V."/>
            <person name="Hune M."/>
            <person name="Gregory S."/>
            <person name="Cheng C.H.C."/>
            <person name="Catchen J.M."/>
        </authorList>
    </citation>
    <scope>NUCLEOTIDE SEQUENCE [LARGE SCALE GENOMIC DNA]</scope>
    <source>
        <tissue evidence="1">White muscle</tissue>
    </source>
</reference>
<sequence>MGIKIWPPCLGGGGFLLPGTRHHCQFNTICSSSSSSPRLLPLSQPRQNKSRWWPQVAAYDSSDREDAGRCRELLCGGGNHPGRIWLVLESINTSSVGRGGTWRVMSGDQLGGEEPGG</sequence>
<organism evidence="1 2">
    <name type="scientific">Champsocephalus gunnari</name>
    <name type="common">Mackerel icefish</name>
    <dbReference type="NCBI Taxonomy" id="52237"/>
    <lineage>
        <taxon>Eukaryota</taxon>
        <taxon>Metazoa</taxon>
        <taxon>Chordata</taxon>
        <taxon>Craniata</taxon>
        <taxon>Vertebrata</taxon>
        <taxon>Euteleostomi</taxon>
        <taxon>Actinopterygii</taxon>
        <taxon>Neopterygii</taxon>
        <taxon>Teleostei</taxon>
        <taxon>Neoteleostei</taxon>
        <taxon>Acanthomorphata</taxon>
        <taxon>Eupercaria</taxon>
        <taxon>Perciformes</taxon>
        <taxon>Notothenioidei</taxon>
        <taxon>Channichthyidae</taxon>
        <taxon>Champsocephalus</taxon>
    </lineage>
</organism>
<gene>
    <name evidence="1" type="ORF">CgunFtcFv8_020271</name>
</gene>
<name>A0AAN8ID79_CHAGU</name>
<protein>
    <submittedName>
        <fullName evidence="1">Uncharacterized protein</fullName>
    </submittedName>
</protein>
<dbReference type="AlphaFoldDB" id="A0AAN8ID79"/>
<keyword evidence="2" id="KW-1185">Reference proteome</keyword>
<dbReference type="Proteomes" id="UP001331515">
    <property type="component" value="Unassembled WGS sequence"/>
</dbReference>
<comment type="caution">
    <text evidence="1">The sequence shown here is derived from an EMBL/GenBank/DDBJ whole genome shotgun (WGS) entry which is preliminary data.</text>
</comment>
<dbReference type="EMBL" id="JAURVH010001513">
    <property type="protein sequence ID" value="KAK5934854.1"/>
    <property type="molecule type" value="Genomic_DNA"/>
</dbReference>